<evidence type="ECO:0000313" key="2">
    <source>
        <dbReference type="EMBL" id="TDQ61870.1"/>
    </source>
</evidence>
<dbReference type="Proteomes" id="UP000295391">
    <property type="component" value="Unassembled WGS sequence"/>
</dbReference>
<dbReference type="RefSeq" id="WP_342775954.1">
    <property type="nucleotide sequence ID" value="NZ_SNYR01000003.1"/>
</dbReference>
<gene>
    <name evidence="2" type="ORF">ATL17_2974</name>
</gene>
<dbReference type="Gene3D" id="3.40.50.620">
    <property type="entry name" value="HUPs"/>
    <property type="match status" value="1"/>
</dbReference>
<organism evidence="2 3">
    <name type="scientific">Maritalea mobilis</name>
    <dbReference type="NCBI Taxonomy" id="483324"/>
    <lineage>
        <taxon>Bacteria</taxon>
        <taxon>Pseudomonadati</taxon>
        <taxon>Pseudomonadota</taxon>
        <taxon>Alphaproteobacteria</taxon>
        <taxon>Hyphomicrobiales</taxon>
        <taxon>Devosiaceae</taxon>
        <taxon>Maritalea</taxon>
    </lineage>
</organism>
<dbReference type="AlphaFoldDB" id="A0A4V3DAF4"/>
<reference evidence="2 3" key="1">
    <citation type="submission" date="2019-03" db="EMBL/GenBank/DDBJ databases">
        <title>Genomic Encyclopedia of Type Strains, Phase III (KMG-III): the genomes of soil and plant-associated and newly described type strains.</title>
        <authorList>
            <person name="Whitman W."/>
        </authorList>
    </citation>
    <scope>NUCLEOTIDE SEQUENCE [LARGE SCALE GENOMIC DNA]</scope>
    <source>
        <strain evidence="2 3">CGMCC 1.7002</strain>
    </source>
</reference>
<name>A0A4V3DAF4_9HYPH</name>
<dbReference type="CDD" id="cd00293">
    <property type="entry name" value="USP-like"/>
    <property type="match status" value="1"/>
</dbReference>
<keyword evidence="3" id="KW-1185">Reference proteome</keyword>
<comment type="caution">
    <text evidence="2">The sequence shown here is derived from an EMBL/GenBank/DDBJ whole genome shotgun (WGS) entry which is preliminary data.</text>
</comment>
<dbReference type="InterPro" id="IPR006016">
    <property type="entry name" value="UspA"/>
</dbReference>
<dbReference type="Pfam" id="PF00582">
    <property type="entry name" value="Usp"/>
    <property type="match status" value="1"/>
</dbReference>
<feature type="domain" description="UspA" evidence="1">
    <location>
        <begin position="36"/>
        <end position="174"/>
    </location>
</feature>
<dbReference type="InterPro" id="IPR014729">
    <property type="entry name" value="Rossmann-like_a/b/a_fold"/>
</dbReference>
<dbReference type="EMBL" id="SNYR01000003">
    <property type="protein sequence ID" value="TDQ61870.1"/>
    <property type="molecule type" value="Genomic_DNA"/>
</dbReference>
<protein>
    <submittedName>
        <fullName evidence="2">Nucleotide-binding universal stress UspA family protein</fullName>
    </submittedName>
</protein>
<dbReference type="SUPFAM" id="SSF52402">
    <property type="entry name" value="Adenine nucleotide alpha hydrolases-like"/>
    <property type="match status" value="1"/>
</dbReference>
<proteinExistence type="predicted"/>
<accession>A0A4V3DAF4</accession>
<evidence type="ECO:0000259" key="1">
    <source>
        <dbReference type="Pfam" id="PF00582"/>
    </source>
</evidence>
<sequence length="186" mass="20401">MPDRNALGKSAFRWQHVAMSVEHEDQTAQMPDFGGRKFLAVLDGTEECWVAVTFAAYRMKRTGGIVKLLVVIEPDDFQHWIGVEDVMRAEAYEQANQWLDEAETKIAQIGNIQVEREIREGRTADEIEELISEDKNISILVLASSTSTDGPGPLVSTLAARGANALPIPVAIVPGILTDSQIAELA</sequence>
<evidence type="ECO:0000313" key="3">
    <source>
        <dbReference type="Proteomes" id="UP000295391"/>
    </source>
</evidence>